<feature type="transmembrane region" description="Helical" evidence="1">
    <location>
        <begin position="122"/>
        <end position="142"/>
    </location>
</feature>
<evidence type="ECO:0000313" key="3">
    <source>
        <dbReference type="Proteomes" id="UP001432027"/>
    </source>
</evidence>
<comment type="caution">
    <text evidence="2">The sequence shown here is derived from an EMBL/GenBank/DDBJ whole genome shotgun (WGS) entry which is preliminary data.</text>
</comment>
<feature type="transmembrane region" description="Helical" evidence="1">
    <location>
        <begin position="221"/>
        <end position="239"/>
    </location>
</feature>
<dbReference type="AlphaFoldDB" id="A0AAV5U7S6"/>
<dbReference type="EMBL" id="BTSX01000005">
    <property type="protein sequence ID" value="GMT02526.1"/>
    <property type="molecule type" value="Genomic_DNA"/>
</dbReference>
<feature type="non-terminal residue" evidence="2">
    <location>
        <position position="240"/>
    </location>
</feature>
<organism evidence="2 3">
    <name type="scientific">Pristionchus entomophagus</name>
    <dbReference type="NCBI Taxonomy" id="358040"/>
    <lineage>
        <taxon>Eukaryota</taxon>
        <taxon>Metazoa</taxon>
        <taxon>Ecdysozoa</taxon>
        <taxon>Nematoda</taxon>
        <taxon>Chromadorea</taxon>
        <taxon>Rhabditida</taxon>
        <taxon>Rhabditina</taxon>
        <taxon>Diplogasteromorpha</taxon>
        <taxon>Diplogasteroidea</taxon>
        <taxon>Neodiplogasteridae</taxon>
        <taxon>Pristionchus</taxon>
    </lineage>
</organism>
<accession>A0AAV5U7S6</accession>
<keyword evidence="1" id="KW-0812">Transmembrane</keyword>
<gene>
    <name evidence="2" type="ORF">PENTCL1PPCAC_24700</name>
</gene>
<keyword evidence="1" id="KW-0472">Membrane</keyword>
<reference evidence="2" key="1">
    <citation type="submission" date="2023-10" db="EMBL/GenBank/DDBJ databases">
        <title>Genome assembly of Pristionchus species.</title>
        <authorList>
            <person name="Yoshida K."/>
            <person name="Sommer R.J."/>
        </authorList>
    </citation>
    <scope>NUCLEOTIDE SEQUENCE</scope>
    <source>
        <strain evidence="2">RS0144</strain>
    </source>
</reference>
<feature type="transmembrane region" description="Helical" evidence="1">
    <location>
        <begin position="183"/>
        <end position="200"/>
    </location>
</feature>
<feature type="non-terminal residue" evidence="2">
    <location>
        <position position="1"/>
    </location>
</feature>
<evidence type="ECO:0000313" key="2">
    <source>
        <dbReference type="EMBL" id="GMT02526.1"/>
    </source>
</evidence>
<sequence length="240" mass="27293">LEIFDIYNTLIISIALIVTLPLAIIMYSQLVFSPPYSRNFTFKLIAFNGITVPYPCLNKTVDYALSLFFFFSEIVYNFMLKMNYTCSGSFDYLFRGSALHSALFVALNRLKTLIYIKRKGNDTRFVFVSILISFILSSLRIIDLCVFSNQYYVEIDFGSGPVFFPGTDILEETIRTIADVENAVASGVTLTVNLLLAILLTRRRNVAAESNTILQFRKIKAKRGLVITSVVSFIFYTLLY</sequence>
<dbReference type="Proteomes" id="UP001432027">
    <property type="component" value="Unassembled WGS sequence"/>
</dbReference>
<feature type="transmembrane region" description="Helical" evidence="1">
    <location>
        <begin position="6"/>
        <end position="28"/>
    </location>
</feature>
<feature type="transmembrane region" description="Helical" evidence="1">
    <location>
        <begin position="63"/>
        <end position="80"/>
    </location>
</feature>
<keyword evidence="3" id="KW-1185">Reference proteome</keyword>
<proteinExistence type="predicted"/>
<name>A0AAV5U7S6_9BILA</name>
<evidence type="ECO:0008006" key="4">
    <source>
        <dbReference type="Google" id="ProtNLM"/>
    </source>
</evidence>
<protein>
    <recommendedName>
        <fullName evidence="4">G protein-coupled receptor</fullName>
    </recommendedName>
</protein>
<keyword evidence="1" id="KW-1133">Transmembrane helix</keyword>
<evidence type="ECO:0000256" key="1">
    <source>
        <dbReference type="SAM" id="Phobius"/>
    </source>
</evidence>